<organism evidence="4 5">
    <name type="scientific">Rubritalea spongiae</name>
    <dbReference type="NCBI Taxonomy" id="430797"/>
    <lineage>
        <taxon>Bacteria</taxon>
        <taxon>Pseudomonadati</taxon>
        <taxon>Verrucomicrobiota</taxon>
        <taxon>Verrucomicrobiia</taxon>
        <taxon>Verrucomicrobiales</taxon>
        <taxon>Rubritaleaceae</taxon>
        <taxon>Rubritalea</taxon>
    </lineage>
</organism>
<sequence length="1028" mass="115303">MTRALTILSFTGSMLFSNSEVIAQSEQQPSPSSEPIALQTLNKQGSAYWVNGFRKNPDDTSADQLAFETNNYGFIVDIGNLTKAHFGRIDKASNTNVMEQLPEAELLIQVARNNQIFTATHSLTGAAGNPRRLQDTWMWEAGRYVQHYDLHNLIFEDKEGNKLSCAGTLKIVSWPDSLTLTSEITPEPVFKDGPSLGVSGNGHTVSKTPHALPGSDVPLGEAFTLETWVNVPNNPQQQNNGWLLSKQVGVVDDGQVGFYIRGNRIEARMNIGAGHHKLHRLSETGHKHFNFDGWHHLALSYDGKTMRYYVDGHQQGSKAVSGALKAFPRNFQLGSNDKKSKLYSYGSFDQVRLWNKALTAKEIKAHHAKPDALTNKGGLAFEKTFDTPADPKPSIDQWQNSSARIQLIAADQTWEARSPVLEQWSMNEEQKLTLTCNLNEKKSNQQDLSVTVHTGDGQAIEADFTPELNCHLAEVKNLKREWKTGYTDIRDYDEFTLELENKSDTTREIPFMLYLRKVANITGLVPILCHPDGTPTGIHVQLSKNWHYPKLGSYLRAYSLLPVAPGKHSYKLRIAYGFYGTLPSASHAQLSLIGYGGNNRWDQLAIGCWGETICFDTDRSLVDVAVTDVRMLMARKGKEGQKWSWTEAGWGGDWIRINNAQGKRHHPNNLKTSYHAHGPCLTDARYTGNYGIQDELSFDAQIQTLRTDDYARTFQKFSYTFDKEVSVKDSWLFKMGRSFHYTAPKLAYGNASGLIQELEVPNTLKKGESLIEKTELQGQAPWWISFPGSHPSDDQINKGNGYRALVIRSYSATLGGKTYSRPSISAPVHQVNSDDTINLDLTLTAPAGVTSFQPGDTIKMDLEWVTLHRKADDYYGPNELYRKHLTENPNSWKTIYREALGNDLTVDVEGGELHRNYPIQIQSQANEVKVKIKGGVGYVPIHFNGLKSATGYTLYQIIDGKSVPLDQSVHGNDFWQTDYDAASNSFSRVYNLPLDQLPTSEWVLKKESKQLSFSPLNSTSEKRHHYSR</sequence>
<dbReference type="RefSeq" id="WP_377095242.1">
    <property type="nucleotide sequence ID" value="NZ_JBHSJM010000001.1"/>
</dbReference>
<dbReference type="EMBL" id="JBHUJC010000028">
    <property type="protein sequence ID" value="MFD2276813.1"/>
    <property type="molecule type" value="Genomic_DNA"/>
</dbReference>
<keyword evidence="5" id="KW-1185">Reference proteome</keyword>
<accession>A0ABW5E6A6</accession>
<gene>
    <name evidence="4" type="ORF">ACFSQZ_10060</name>
</gene>
<dbReference type="InterPro" id="IPR013320">
    <property type="entry name" value="ConA-like_dom_sf"/>
</dbReference>
<dbReference type="SUPFAM" id="SSF49899">
    <property type="entry name" value="Concanavalin A-like lectins/glucanases"/>
    <property type="match status" value="1"/>
</dbReference>
<protein>
    <submittedName>
        <fullName evidence="4">LamG domain-containing protein</fullName>
    </submittedName>
</protein>
<reference evidence="5" key="1">
    <citation type="journal article" date="2019" name="Int. J. Syst. Evol. Microbiol.">
        <title>The Global Catalogue of Microorganisms (GCM) 10K type strain sequencing project: providing services to taxonomists for standard genome sequencing and annotation.</title>
        <authorList>
            <consortium name="The Broad Institute Genomics Platform"/>
            <consortium name="The Broad Institute Genome Sequencing Center for Infectious Disease"/>
            <person name="Wu L."/>
            <person name="Ma J."/>
        </authorList>
    </citation>
    <scope>NUCLEOTIDE SEQUENCE [LARGE SCALE GENOMIC DNA]</scope>
    <source>
        <strain evidence="5">JCM 16545</strain>
    </source>
</reference>
<evidence type="ECO:0000313" key="5">
    <source>
        <dbReference type="Proteomes" id="UP001597297"/>
    </source>
</evidence>
<keyword evidence="1" id="KW-0732">Signal</keyword>
<dbReference type="SMART" id="SM00560">
    <property type="entry name" value="LamGL"/>
    <property type="match status" value="1"/>
</dbReference>
<evidence type="ECO:0000256" key="1">
    <source>
        <dbReference type="ARBA" id="ARBA00022729"/>
    </source>
</evidence>
<comment type="caution">
    <text evidence="4">The sequence shown here is derived from an EMBL/GenBank/DDBJ whole genome shotgun (WGS) entry which is preliminary data.</text>
</comment>
<feature type="domain" description="LamG-like jellyroll fold" evidence="3">
    <location>
        <begin position="221"/>
        <end position="361"/>
    </location>
</feature>
<dbReference type="Proteomes" id="UP001597297">
    <property type="component" value="Unassembled WGS sequence"/>
</dbReference>
<proteinExistence type="predicted"/>
<evidence type="ECO:0000259" key="3">
    <source>
        <dbReference type="SMART" id="SM00560"/>
    </source>
</evidence>
<keyword evidence="2" id="KW-1015">Disulfide bond</keyword>
<name>A0ABW5E6A6_9BACT</name>
<evidence type="ECO:0000256" key="2">
    <source>
        <dbReference type="ARBA" id="ARBA00023157"/>
    </source>
</evidence>
<dbReference type="Gene3D" id="2.60.120.200">
    <property type="match status" value="1"/>
</dbReference>
<dbReference type="InterPro" id="IPR006558">
    <property type="entry name" value="LamG-like"/>
</dbReference>
<evidence type="ECO:0000313" key="4">
    <source>
        <dbReference type="EMBL" id="MFD2276813.1"/>
    </source>
</evidence>
<dbReference type="Pfam" id="PF13385">
    <property type="entry name" value="Laminin_G_3"/>
    <property type="match status" value="1"/>
</dbReference>